<protein>
    <submittedName>
        <fullName evidence="3">Uncharacterized protein</fullName>
    </submittedName>
</protein>
<dbReference type="GO" id="GO:0003924">
    <property type="term" value="F:GTPase activity"/>
    <property type="evidence" value="ECO:0007669"/>
    <property type="project" value="InterPro"/>
</dbReference>
<accession>A0AA96WLX1</accession>
<dbReference type="AlphaFoldDB" id="A0AA96WLX1"/>
<gene>
    <name evidence="3" type="ORF">HJG54_31935</name>
</gene>
<keyword evidence="2" id="KW-0732">Signal</keyword>
<name>A0AA96WLX1_9CYAN</name>
<sequence>MKRTVKQAMLAGLSVLALSSAFALPSAAIEQPLAQSLEQKAQAIINKQVDPTDEQGYQQLLNELNQMFEQERQAMMAEINERMDRMHDEMVRILNERFREAREQRLNR</sequence>
<dbReference type="RefSeq" id="WP_316435802.1">
    <property type="nucleotide sequence ID" value="NZ_CP053587.1"/>
</dbReference>
<dbReference type="SUPFAM" id="SSF48340">
    <property type="entry name" value="Interferon-induced guanylate-binding protein 1 (GBP1), C-terminal domain"/>
    <property type="match status" value="1"/>
</dbReference>
<feature type="chain" id="PRO_5041715304" evidence="2">
    <location>
        <begin position="24"/>
        <end position="108"/>
    </location>
</feature>
<reference evidence="3" key="1">
    <citation type="submission" date="2020-05" db="EMBL/GenBank/DDBJ databases">
        <authorList>
            <person name="Zhu T."/>
            <person name="Keshari N."/>
            <person name="Lu X."/>
        </authorList>
    </citation>
    <scope>NUCLEOTIDE SEQUENCE</scope>
    <source>
        <strain evidence="3">NK1-12</strain>
    </source>
</reference>
<feature type="signal peptide" evidence="2">
    <location>
        <begin position="1"/>
        <end position="23"/>
    </location>
</feature>
<evidence type="ECO:0000256" key="1">
    <source>
        <dbReference type="SAM" id="Coils"/>
    </source>
</evidence>
<dbReference type="EMBL" id="CP053587">
    <property type="protein sequence ID" value="WNZ27490.1"/>
    <property type="molecule type" value="Genomic_DNA"/>
</dbReference>
<dbReference type="InterPro" id="IPR036543">
    <property type="entry name" value="Guanylate-bd_C_sf"/>
</dbReference>
<keyword evidence="1" id="KW-0175">Coiled coil</keyword>
<proteinExistence type="predicted"/>
<organism evidence="3">
    <name type="scientific">Leptolyngbya sp. NK1-12</name>
    <dbReference type="NCBI Taxonomy" id="2547451"/>
    <lineage>
        <taxon>Bacteria</taxon>
        <taxon>Bacillati</taxon>
        <taxon>Cyanobacteriota</taxon>
        <taxon>Cyanophyceae</taxon>
        <taxon>Leptolyngbyales</taxon>
        <taxon>Leptolyngbyaceae</taxon>
        <taxon>Leptolyngbya group</taxon>
        <taxon>Leptolyngbya</taxon>
    </lineage>
</organism>
<evidence type="ECO:0000313" key="3">
    <source>
        <dbReference type="EMBL" id="WNZ27490.1"/>
    </source>
</evidence>
<dbReference type="GO" id="GO:0005525">
    <property type="term" value="F:GTP binding"/>
    <property type="evidence" value="ECO:0007669"/>
    <property type="project" value="InterPro"/>
</dbReference>
<evidence type="ECO:0000256" key="2">
    <source>
        <dbReference type="SAM" id="SignalP"/>
    </source>
</evidence>
<feature type="coiled-coil region" evidence="1">
    <location>
        <begin position="61"/>
        <end position="96"/>
    </location>
</feature>